<dbReference type="RefSeq" id="WP_166062348.1">
    <property type="nucleotide sequence ID" value="NZ_CP049889.1"/>
</dbReference>
<protein>
    <submittedName>
        <fullName evidence="7">Uncharacterized protein</fullName>
    </submittedName>
</protein>
<evidence type="ECO:0000256" key="6">
    <source>
        <dbReference type="SAM" id="Phobius"/>
    </source>
</evidence>
<dbReference type="EMBL" id="CP049889">
    <property type="protein sequence ID" value="QIK51297.1"/>
    <property type="molecule type" value="Genomic_DNA"/>
</dbReference>
<evidence type="ECO:0000256" key="4">
    <source>
        <dbReference type="ARBA" id="ARBA00022989"/>
    </source>
</evidence>
<keyword evidence="3 6" id="KW-0812">Transmembrane</keyword>
<dbReference type="AlphaFoldDB" id="A0A6G7WGF8"/>
<keyword evidence="2" id="KW-1003">Cell membrane</keyword>
<dbReference type="GeneID" id="94552435"/>
<name>A0A6G7WGF8_9LACT</name>
<keyword evidence="4 6" id="KW-1133">Transmembrane helix</keyword>
<dbReference type="KEGG" id="jpo:G7058_04030"/>
<sequence>MNLLDGIILTVVAMVVVFIVLGALWGVIELVHRFSAEPEILTKEMEVAPAVERDEQREKVAVLAALVMTYEAQPAKKFEVVDVKRVNRGGTADEKV</sequence>
<dbReference type="Pfam" id="PF04277">
    <property type="entry name" value="OAD_gamma"/>
    <property type="match status" value="1"/>
</dbReference>
<accession>A0A6G7WGF8</accession>
<evidence type="ECO:0000256" key="3">
    <source>
        <dbReference type="ARBA" id="ARBA00022692"/>
    </source>
</evidence>
<proteinExistence type="predicted"/>
<dbReference type="GO" id="GO:0005886">
    <property type="term" value="C:plasma membrane"/>
    <property type="evidence" value="ECO:0007669"/>
    <property type="project" value="UniProtKB-SubCell"/>
</dbReference>
<keyword evidence="5 6" id="KW-0472">Membrane</keyword>
<dbReference type="GO" id="GO:0015081">
    <property type="term" value="F:sodium ion transmembrane transporter activity"/>
    <property type="evidence" value="ECO:0007669"/>
    <property type="project" value="InterPro"/>
</dbReference>
<feature type="transmembrane region" description="Helical" evidence="6">
    <location>
        <begin position="6"/>
        <end position="28"/>
    </location>
</feature>
<dbReference type="Proteomes" id="UP000501830">
    <property type="component" value="Chromosome"/>
</dbReference>
<evidence type="ECO:0000313" key="7">
    <source>
        <dbReference type="EMBL" id="QIK51297.1"/>
    </source>
</evidence>
<reference evidence="7 8" key="1">
    <citation type="journal article" date="2017" name="Int. J. Syst. Evol. Microbiol.">
        <title>Jeotgalibaca porci sp. nov. and Jeotgalibaca arthritidis sp. nov., isolated from pigs, and emended description of the genus Jeotgalibaca.</title>
        <authorList>
            <person name="Zamora L."/>
            <person name="Perez-Sancho M."/>
            <person name="Dominguez L."/>
            <person name="Fernandez-Garayzabal J.F."/>
            <person name="Vela A.I."/>
        </authorList>
    </citation>
    <scope>NUCLEOTIDE SEQUENCE [LARGE SCALE GENOMIC DNA]</scope>
    <source>
        <strain evidence="7 8">CCUG 69148</strain>
    </source>
</reference>
<dbReference type="GO" id="GO:0036376">
    <property type="term" value="P:sodium ion export across plasma membrane"/>
    <property type="evidence" value="ECO:0007669"/>
    <property type="project" value="InterPro"/>
</dbReference>
<evidence type="ECO:0000256" key="5">
    <source>
        <dbReference type="ARBA" id="ARBA00023136"/>
    </source>
</evidence>
<gene>
    <name evidence="7" type="ORF">G7058_04030</name>
</gene>
<dbReference type="InterPro" id="IPR005899">
    <property type="entry name" value="Na_pump_deCOase"/>
</dbReference>
<evidence type="ECO:0000313" key="8">
    <source>
        <dbReference type="Proteomes" id="UP000501830"/>
    </source>
</evidence>
<organism evidence="7 8">
    <name type="scientific">Jeotgalibaca porci</name>
    <dbReference type="NCBI Taxonomy" id="1868793"/>
    <lineage>
        <taxon>Bacteria</taxon>
        <taxon>Bacillati</taxon>
        <taxon>Bacillota</taxon>
        <taxon>Bacilli</taxon>
        <taxon>Lactobacillales</taxon>
        <taxon>Carnobacteriaceae</taxon>
        <taxon>Jeotgalibaca</taxon>
    </lineage>
</organism>
<comment type="subcellular location">
    <subcellularLocation>
        <location evidence="1">Cell membrane</location>
    </subcellularLocation>
</comment>
<evidence type="ECO:0000256" key="2">
    <source>
        <dbReference type="ARBA" id="ARBA00022475"/>
    </source>
</evidence>
<evidence type="ECO:0000256" key="1">
    <source>
        <dbReference type="ARBA" id="ARBA00004236"/>
    </source>
</evidence>
<keyword evidence="8" id="KW-1185">Reference proteome</keyword>